<keyword evidence="2" id="KW-1185">Reference proteome</keyword>
<organism evidence="1 2">
    <name type="scientific">Flavobacterium hydrocarbonoxydans</name>
    <dbReference type="NCBI Taxonomy" id="2683249"/>
    <lineage>
        <taxon>Bacteria</taxon>
        <taxon>Pseudomonadati</taxon>
        <taxon>Bacteroidota</taxon>
        <taxon>Flavobacteriia</taxon>
        <taxon>Flavobacteriales</taxon>
        <taxon>Flavobacteriaceae</taxon>
        <taxon>Flavobacterium</taxon>
    </lineage>
</organism>
<sequence>MLTEIENIGIEIDSLIQRIQELSNNQLVSTSIVSHWNKEKKIHIEFFSGEAININADNQGDLELIESSGDCSGIARTFKIEQILR</sequence>
<protein>
    <submittedName>
        <fullName evidence="1">Uncharacterized protein</fullName>
    </submittedName>
</protein>
<evidence type="ECO:0000313" key="2">
    <source>
        <dbReference type="Proteomes" id="UP000471501"/>
    </source>
</evidence>
<proteinExistence type="predicted"/>
<comment type="caution">
    <text evidence="1">The sequence shown here is derived from an EMBL/GenBank/DDBJ whole genome shotgun (WGS) entry which is preliminary data.</text>
</comment>
<gene>
    <name evidence="1" type="ORF">GON26_11600</name>
</gene>
<dbReference type="AlphaFoldDB" id="A0A6I4NPY9"/>
<accession>A0A6I4NPY9</accession>
<dbReference type="EMBL" id="WSTB01000005">
    <property type="protein sequence ID" value="MWB95012.1"/>
    <property type="molecule type" value="Genomic_DNA"/>
</dbReference>
<dbReference type="Proteomes" id="UP000471501">
    <property type="component" value="Unassembled WGS sequence"/>
</dbReference>
<evidence type="ECO:0000313" key="1">
    <source>
        <dbReference type="EMBL" id="MWB95012.1"/>
    </source>
</evidence>
<reference evidence="1 2" key="1">
    <citation type="submission" date="2019-12" db="EMBL/GenBank/DDBJ databases">
        <authorList>
            <person name="Kim Y.S."/>
        </authorList>
    </citation>
    <scope>NUCLEOTIDE SEQUENCE [LARGE SCALE GENOMIC DNA]</scope>
    <source>
        <strain evidence="1 2">GA093</strain>
    </source>
</reference>
<name>A0A6I4NPY9_9FLAO</name>
<dbReference type="RefSeq" id="WP_160374941.1">
    <property type="nucleotide sequence ID" value="NZ_WSTB01000005.1"/>
</dbReference>